<evidence type="ECO:0000313" key="3">
    <source>
        <dbReference type="EMBL" id="MBB5625824.1"/>
    </source>
</evidence>
<dbReference type="EMBL" id="JACHBR010000001">
    <property type="protein sequence ID" value="MBB5625824.1"/>
    <property type="molecule type" value="Genomic_DNA"/>
</dbReference>
<reference evidence="3 4" key="1">
    <citation type="submission" date="2020-08" db="EMBL/GenBank/DDBJ databases">
        <title>Sequencing the genomes of 1000 actinobacteria strains.</title>
        <authorList>
            <person name="Klenk H.-P."/>
        </authorList>
    </citation>
    <scope>NUCLEOTIDE SEQUENCE [LARGE SCALE GENOMIC DNA]</scope>
    <source>
        <strain evidence="3 4">DSM 45790</strain>
    </source>
</reference>
<dbReference type="Gene3D" id="3.40.190.10">
    <property type="entry name" value="Periplasmic binding protein-like II"/>
    <property type="match status" value="1"/>
</dbReference>
<dbReference type="Pfam" id="PF00496">
    <property type="entry name" value="SBP_bac_5"/>
    <property type="match status" value="1"/>
</dbReference>
<evidence type="ECO:0000259" key="2">
    <source>
        <dbReference type="Pfam" id="PF00496"/>
    </source>
</evidence>
<dbReference type="GO" id="GO:0015833">
    <property type="term" value="P:peptide transport"/>
    <property type="evidence" value="ECO:0007669"/>
    <property type="project" value="TreeGrafter"/>
</dbReference>
<dbReference type="PANTHER" id="PTHR30290">
    <property type="entry name" value="PERIPLASMIC BINDING COMPONENT OF ABC TRANSPORTER"/>
    <property type="match status" value="1"/>
</dbReference>
<organism evidence="3 4">
    <name type="scientific">Sphaerisporangium krabiense</name>
    <dbReference type="NCBI Taxonomy" id="763782"/>
    <lineage>
        <taxon>Bacteria</taxon>
        <taxon>Bacillati</taxon>
        <taxon>Actinomycetota</taxon>
        <taxon>Actinomycetes</taxon>
        <taxon>Streptosporangiales</taxon>
        <taxon>Streptosporangiaceae</taxon>
        <taxon>Sphaerisporangium</taxon>
    </lineage>
</organism>
<sequence length="550" mass="58602">MKVFRVQARVAGPAALVAVLAATGCSADAGSGGGSATNERPTIRWGVATEGITSMDPVRAVQPVDRTLSMMLFDGLVRYQPGNSTAPFEPGIAKEIPQAATQDGKQVWTIALRTGVKCPAGQKTPAYDLTSDDVVFSLKRAANPDTSTFASVFTAYDKVEAVDPGTVKVTMKHPVSPAAFLPTISNWQGGLVVCKKAAEAEGQDFGKHPVGPGPFKFESWTPGQRIKLLANDDYYLGKPLSAGWDIRFMADDTARQAALFGGDLDVAAPTATGDKGLEVIDSRQGFKVVEAPLFGTWYLLFNTKVGPTAKPEVRRALAYAVNRADYVASAGQRTAKPTLSVWGAQLPGGIPDEHVQQAGLAYDFDVAKARQMLAAAGYPNGFDVTVTAPSNATSFQILQAQMKEIGVNVKIKNVDVPTWQTAIMTGQEPLMLSLISYRPTPQIPFTDFFYGPSAVRGGKHPAQNFGGYDGADALIEKASETSDSKEQAQLWQEINDKILQDAAAKPLYVSYQAYGAVCGFTMGGAEPTVAIPGNWQPSYKATIDSQAKDC</sequence>
<keyword evidence="4" id="KW-1185">Reference proteome</keyword>
<dbReference type="PIRSF" id="PIRSF002741">
    <property type="entry name" value="MppA"/>
    <property type="match status" value="1"/>
</dbReference>
<name>A0A7W9DP93_9ACTN</name>
<dbReference type="InterPro" id="IPR039424">
    <property type="entry name" value="SBP_5"/>
</dbReference>
<protein>
    <submittedName>
        <fullName evidence="3">Peptide/nickel transport system substrate-binding protein</fullName>
    </submittedName>
</protein>
<evidence type="ECO:0000256" key="1">
    <source>
        <dbReference type="SAM" id="SignalP"/>
    </source>
</evidence>
<feature type="domain" description="Solute-binding protein family 5" evidence="2">
    <location>
        <begin position="89"/>
        <end position="453"/>
    </location>
</feature>
<feature type="signal peptide" evidence="1">
    <location>
        <begin position="1"/>
        <end position="29"/>
    </location>
</feature>
<dbReference type="GO" id="GO:1904680">
    <property type="term" value="F:peptide transmembrane transporter activity"/>
    <property type="evidence" value="ECO:0007669"/>
    <property type="project" value="TreeGrafter"/>
</dbReference>
<dbReference type="Proteomes" id="UP000588112">
    <property type="component" value="Unassembled WGS sequence"/>
</dbReference>
<evidence type="ECO:0000313" key="4">
    <source>
        <dbReference type="Proteomes" id="UP000588112"/>
    </source>
</evidence>
<gene>
    <name evidence="3" type="ORF">BJ981_001523</name>
</gene>
<dbReference type="AlphaFoldDB" id="A0A7W9DP93"/>
<dbReference type="InterPro" id="IPR000914">
    <property type="entry name" value="SBP_5_dom"/>
</dbReference>
<dbReference type="Gene3D" id="3.10.105.10">
    <property type="entry name" value="Dipeptide-binding Protein, Domain 3"/>
    <property type="match status" value="1"/>
</dbReference>
<dbReference type="InterPro" id="IPR030678">
    <property type="entry name" value="Peptide/Ni-bd"/>
</dbReference>
<dbReference type="PROSITE" id="PS51257">
    <property type="entry name" value="PROKAR_LIPOPROTEIN"/>
    <property type="match status" value="1"/>
</dbReference>
<accession>A0A7W9DP93</accession>
<dbReference type="SUPFAM" id="SSF53850">
    <property type="entry name" value="Periplasmic binding protein-like II"/>
    <property type="match status" value="1"/>
</dbReference>
<dbReference type="GO" id="GO:0042597">
    <property type="term" value="C:periplasmic space"/>
    <property type="evidence" value="ECO:0007669"/>
    <property type="project" value="UniProtKB-ARBA"/>
</dbReference>
<keyword evidence="1" id="KW-0732">Signal</keyword>
<dbReference type="RefSeq" id="WP_184609310.1">
    <property type="nucleotide sequence ID" value="NZ_BOOS01000023.1"/>
</dbReference>
<dbReference type="GO" id="GO:0043190">
    <property type="term" value="C:ATP-binding cassette (ABC) transporter complex"/>
    <property type="evidence" value="ECO:0007669"/>
    <property type="project" value="InterPro"/>
</dbReference>
<feature type="chain" id="PRO_5039694993" evidence="1">
    <location>
        <begin position="30"/>
        <end position="550"/>
    </location>
</feature>
<comment type="caution">
    <text evidence="3">The sequence shown here is derived from an EMBL/GenBank/DDBJ whole genome shotgun (WGS) entry which is preliminary data.</text>
</comment>
<proteinExistence type="predicted"/>